<dbReference type="InterPro" id="IPR009097">
    <property type="entry name" value="Cyclic_Pdiesterase"/>
</dbReference>
<gene>
    <name evidence="3" type="ORF">B1B05_15220</name>
    <name evidence="4" type="ORF">SAMN05443094_10833</name>
</gene>
<evidence type="ECO:0000313" key="3">
    <source>
        <dbReference type="EMBL" id="OXS75082.1"/>
    </source>
</evidence>
<dbReference type="SUPFAM" id="SSF55144">
    <property type="entry name" value="LigT-like"/>
    <property type="match status" value="1"/>
</dbReference>
<dbReference type="InterPro" id="IPR050580">
    <property type="entry name" value="2H_phosphoesterase_YjcG-like"/>
</dbReference>
<feature type="short sequence motif" description="HXTX 2" evidence="2">
    <location>
        <begin position="115"/>
        <end position="118"/>
    </location>
</feature>
<reference evidence="6" key="2">
    <citation type="submission" date="2017-03" db="EMBL/GenBank/DDBJ databases">
        <title>Bacillus sp. V-88(T) DSM27956, whole genome shotgun sequencing project.</title>
        <authorList>
            <person name="Dastager S.G."/>
            <person name="Neurgaonkar P.S."/>
            <person name="Dharne M.S."/>
        </authorList>
    </citation>
    <scope>NUCLEOTIDE SEQUENCE [LARGE SCALE GENOMIC DNA]</scope>
    <source>
        <strain evidence="6">DSM 25145</strain>
    </source>
</reference>
<dbReference type="GO" id="GO:0016788">
    <property type="term" value="F:hydrolase activity, acting on ester bonds"/>
    <property type="evidence" value="ECO:0007669"/>
    <property type="project" value="UniProtKB-UniRule"/>
</dbReference>
<dbReference type="EMBL" id="MWSK01000008">
    <property type="protein sequence ID" value="OXS75082.1"/>
    <property type="molecule type" value="Genomic_DNA"/>
</dbReference>
<comment type="similarity">
    <text evidence="2">Belongs to the 2H phosphoesterase superfamily. YjcG family.</text>
</comment>
<feature type="short sequence motif" description="HXTX 1" evidence="2">
    <location>
        <begin position="34"/>
        <end position="37"/>
    </location>
</feature>
<name>A0A1N7AU04_9BACI</name>
<evidence type="ECO:0000256" key="2">
    <source>
        <dbReference type="HAMAP-Rule" id="MF_01444"/>
    </source>
</evidence>
<dbReference type="InterPro" id="IPR022932">
    <property type="entry name" value="YjcG"/>
</dbReference>
<dbReference type="Pfam" id="PF13563">
    <property type="entry name" value="2_5_RNA_ligase2"/>
    <property type="match status" value="1"/>
</dbReference>
<feature type="active site" description="Proton donor" evidence="2">
    <location>
        <position position="34"/>
    </location>
</feature>
<dbReference type="RefSeq" id="WP_045850654.1">
    <property type="nucleotide sequence ID" value="NZ_FTLX01000008.1"/>
</dbReference>
<evidence type="ECO:0000313" key="6">
    <source>
        <dbReference type="Proteomes" id="UP000215545"/>
    </source>
</evidence>
<sequence>MKYGVVIFPSKPLQDKVNGYRKRYDPHYALITPHITLKSPFDAEDQDIQQLAEKLRRIAALHQPFTYHVSKVKSFEPVNNVIYFKVDPNSTLDSLYKEMHTEDFPGKEPYAFVPHITIGQQLSNDEHSDVYGSLQMESIDLTEKADRFHLLYQLDNGSWTVYETFLLGKDA</sequence>
<dbReference type="Gene3D" id="3.90.1140.10">
    <property type="entry name" value="Cyclic phosphodiesterase"/>
    <property type="match status" value="1"/>
</dbReference>
<dbReference type="EMBL" id="FTLX01000008">
    <property type="protein sequence ID" value="SIR42599.1"/>
    <property type="molecule type" value="Genomic_DNA"/>
</dbReference>
<feature type="active site" description="Proton acceptor" evidence="2">
    <location>
        <position position="115"/>
    </location>
</feature>
<dbReference type="AlphaFoldDB" id="A0A1N7AU04"/>
<reference evidence="4 5" key="1">
    <citation type="submission" date="2017-01" db="EMBL/GenBank/DDBJ databases">
        <authorList>
            <person name="Mah S.A."/>
            <person name="Swanson W.J."/>
            <person name="Moy G.W."/>
            <person name="Vacquier V.D."/>
        </authorList>
    </citation>
    <scope>NUCLEOTIDE SEQUENCE [LARGE SCALE GENOMIC DNA]</scope>
    <source>
        <strain evidence="4 5">NIO-1016</strain>
    </source>
</reference>
<keyword evidence="1 2" id="KW-0378">Hydrolase</keyword>
<evidence type="ECO:0000313" key="5">
    <source>
        <dbReference type="Proteomes" id="UP000186385"/>
    </source>
</evidence>
<dbReference type="OrthoDB" id="1524661at2"/>
<evidence type="ECO:0000313" key="4">
    <source>
        <dbReference type="EMBL" id="SIR42599.1"/>
    </source>
</evidence>
<dbReference type="NCBIfam" id="NF010223">
    <property type="entry name" value="PRK13679.1"/>
    <property type="match status" value="1"/>
</dbReference>
<dbReference type="PANTHER" id="PTHR40037">
    <property type="entry name" value="PHOSPHOESTERASE YJCG-RELATED"/>
    <property type="match status" value="1"/>
</dbReference>
<keyword evidence="4" id="KW-0436">Ligase</keyword>
<protein>
    <recommendedName>
        <fullName evidence="2">Putative phosphoesterase B1B05_15220</fullName>
        <ecNumber evidence="2">3.1.-.-</ecNumber>
    </recommendedName>
</protein>
<dbReference type="PANTHER" id="PTHR40037:SF1">
    <property type="entry name" value="PHOSPHOESTERASE SAOUHSC_00951-RELATED"/>
    <property type="match status" value="1"/>
</dbReference>
<dbReference type="Proteomes" id="UP000215545">
    <property type="component" value="Unassembled WGS sequence"/>
</dbReference>
<dbReference type="GO" id="GO:0016874">
    <property type="term" value="F:ligase activity"/>
    <property type="evidence" value="ECO:0007669"/>
    <property type="project" value="UniProtKB-KW"/>
</dbReference>
<accession>A0A1N7AU04</accession>
<dbReference type="Proteomes" id="UP000186385">
    <property type="component" value="Unassembled WGS sequence"/>
</dbReference>
<dbReference type="EC" id="3.1.-.-" evidence="2"/>
<reference evidence="3" key="3">
    <citation type="submission" date="2017-03" db="EMBL/GenBank/DDBJ databases">
        <authorList>
            <person name="Dastager S.G."/>
            <person name="Neurgaonkar P.S."/>
            <person name="Dharne M.S."/>
        </authorList>
    </citation>
    <scope>NUCLEOTIDE SEQUENCE</scope>
    <source>
        <strain evidence="3">DSM 25145</strain>
    </source>
</reference>
<keyword evidence="6" id="KW-1185">Reference proteome</keyword>
<dbReference type="HAMAP" id="MF_01444">
    <property type="entry name" value="2H_phosphoesterase_YjcG"/>
    <property type="match status" value="1"/>
</dbReference>
<organism evidence="4 5">
    <name type="scientific">Domibacillus enclensis</name>
    <dbReference type="NCBI Taxonomy" id="1017273"/>
    <lineage>
        <taxon>Bacteria</taxon>
        <taxon>Bacillati</taxon>
        <taxon>Bacillota</taxon>
        <taxon>Bacilli</taxon>
        <taxon>Bacillales</taxon>
        <taxon>Bacillaceae</taxon>
        <taxon>Domibacillus</taxon>
    </lineage>
</organism>
<dbReference type="STRING" id="1017273.SAMN05443094_10833"/>
<evidence type="ECO:0000256" key="1">
    <source>
        <dbReference type="ARBA" id="ARBA00022801"/>
    </source>
</evidence>
<proteinExistence type="inferred from homology"/>